<dbReference type="PANTHER" id="PTHR33840">
    <property type="match status" value="1"/>
</dbReference>
<dbReference type="InterPro" id="IPR018712">
    <property type="entry name" value="Tle1-like_cat"/>
</dbReference>
<evidence type="ECO:0000259" key="1">
    <source>
        <dbReference type="Pfam" id="PF09994"/>
    </source>
</evidence>
<dbReference type="AlphaFoldDB" id="A0A2J6SJ08"/>
<dbReference type="STRING" id="1095630.A0A2J6SJ08"/>
<keyword evidence="3" id="KW-1185">Reference proteome</keyword>
<gene>
    <name evidence="2" type="ORF">K444DRAFT_604214</name>
</gene>
<dbReference type="RefSeq" id="XP_024727666.1">
    <property type="nucleotide sequence ID" value="XM_024878800.1"/>
</dbReference>
<proteinExistence type="predicted"/>
<protein>
    <recommendedName>
        <fullName evidence="1">T6SS Phospholipase effector Tle1-like catalytic domain-containing protein</fullName>
    </recommendedName>
</protein>
<dbReference type="PANTHER" id="PTHR33840:SF2">
    <property type="entry name" value="TLE1 PHOSPHOLIPASE DOMAIN-CONTAINING PROTEIN"/>
    <property type="match status" value="1"/>
</dbReference>
<evidence type="ECO:0000313" key="2">
    <source>
        <dbReference type="EMBL" id="PMD50762.1"/>
    </source>
</evidence>
<reference evidence="2 3" key="1">
    <citation type="submission" date="2016-04" db="EMBL/GenBank/DDBJ databases">
        <title>A degradative enzymes factory behind the ericoid mycorrhizal symbiosis.</title>
        <authorList>
            <consortium name="DOE Joint Genome Institute"/>
            <person name="Martino E."/>
            <person name="Morin E."/>
            <person name="Grelet G."/>
            <person name="Kuo A."/>
            <person name="Kohler A."/>
            <person name="Daghino S."/>
            <person name="Barry K."/>
            <person name="Choi C."/>
            <person name="Cichocki N."/>
            <person name="Clum A."/>
            <person name="Copeland A."/>
            <person name="Hainaut M."/>
            <person name="Haridas S."/>
            <person name="Labutti K."/>
            <person name="Lindquist E."/>
            <person name="Lipzen A."/>
            <person name="Khouja H.-R."/>
            <person name="Murat C."/>
            <person name="Ohm R."/>
            <person name="Olson A."/>
            <person name="Spatafora J."/>
            <person name="Veneault-Fourrey C."/>
            <person name="Henrissat B."/>
            <person name="Grigoriev I."/>
            <person name="Martin F."/>
            <person name="Perotto S."/>
        </authorList>
    </citation>
    <scope>NUCLEOTIDE SEQUENCE [LARGE SCALE GENOMIC DNA]</scope>
    <source>
        <strain evidence="2 3">E</strain>
    </source>
</reference>
<dbReference type="InParanoid" id="A0A2J6SJ08"/>
<dbReference type="Pfam" id="PF09994">
    <property type="entry name" value="T6SS_Tle1-like_cat"/>
    <property type="match status" value="1"/>
</dbReference>
<dbReference type="EMBL" id="KZ613913">
    <property type="protein sequence ID" value="PMD50762.1"/>
    <property type="molecule type" value="Genomic_DNA"/>
</dbReference>
<organism evidence="2 3">
    <name type="scientific">Hyaloscypha bicolor E</name>
    <dbReference type="NCBI Taxonomy" id="1095630"/>
    <lineage>
        <taxon>Eukaryota</taxon>
        <taxon>Fungi</taxon>
        <taxon>Dikarya</taxon>
        <taxon>Ascomycota</taxon>
        <taxon>Pezizomycotina</taxon>
        <taxon>Leotiomycetes</taxon>
        <taxon>Helotiales</taxon>
        <taxon>Hyaloscyphaceae</taxon>
        <taxon>Hyaloscypha</taxon>
        <taxon>Hyaloscypha bicolor</taxon>
    </lineage>
</organism>
<name>A0A2J6SJ08_9HELO</name>
<dbReference type="OrthoDB" id="3162439at2759"/>
<feature type="domain" description="T6SS Phospholipase effector Tle1-like catalytic" evidence="1">
    <location>
        <begin position="4"/>
        <end position="296"/>
    </location>
</feature>
<evidence type="ECO:0000313" key="3">
    <source>
        <dbReference type="Proteomes" id="UP000235371"/>
    </source>
</evidence>
<dbReference type="GeneID" id="36586877"/>
<accession>A0A2J6SJ08</accession>
<sequence>MAPKRLVLCFDGTDNKYSASETDSNIVKIYELMDRESLEQYHYYQPGIGTYVPNKLNNSTGGLRDKIAMLRDSGFGTYFVNHVIGGYQFLLRYYNQGDKIYIFGFSRGAYTARFLSEMIDNIGLLSMGNEEMIYFAWEAFCDYQKNRGADKKKETEKENFMKQYKLSFCRTCDGDKGEVKVHFLGLFDCVNSVLAFSTAKSMPMPHHQEHPENSYPANFVRHAVSIHERRGLFQPVLFDPEPGAQEEPPSGTTQLVERWFAGNHGDVGGGWKAHTHLKEKEPYLLSDIPLMWMIEQVREVEEAASKRGDKNILAWRETFPQSADIDFKIVRSGNWESVCEHAQKQINLWDLEKNDTPKPADRIRKVQRRLHDVLKSGTDGPGPKGLEEWFRKWTKRSFWWVTEHVPVLRWHRVAVGSEGPHVKHWRMTRSLNHGRPRDIPEHAWAHWSVPKLRECQVKGVGALDRMNRNAEKFKNVERGPPEQAI</sequence>
<dbReference type="Proteomes" id="UP000235371">
    <property type="component" value="Unassembled WGS sequence"/>
</dbReference>